<dbReference type="GO" id="GO:0016209">
    <property type="term" value="F:antioxidant activity"/>
    <property type="evidence" value="ECO:0007669"/>
    <property type="project" value="InterPro"/>
</dbReference>
<dbReference type="CDD" id="cd02966">
    <property type="entry name" value="TlpA_like_family"/>
    <property type="match status" value="1"/>
</dbReference>
<reference evidence="6 7" key="1">
    <citation type="submission" date="2021-06" db="EMBL/GenBank/DDBJ databases">
        <title>Bradyrhizobium sp. S2-11-4 Genome sequencing.</title>
        <authorList>
            <person name="Jin L."/>
        </authorList>
    </citation>
    <scope>NUCLEOTIDE SEQUENCE [LARGE SCALE GENOMIC DNA]</scope>
    <source>
        <strain evidence="6 7">S2-11-4</strain>
    </source>
</reference>
<dbReference type="Proteomes" id="UP000676951">
    <property type="component" value="Chromosome"/>
</dbReference>
<keyword evidence="4" id="KW-0676">Redox-active center</keyword>
<dbReference type="PANTHER" id="PTHR42852">
    <property type="entry name" value="THIOL:DISULFIDE INTERCHANGE PROTEIN DSBE"/>
    <property type="match status" value="1"/>
</dbReference>
<keyword evidence="3" id="KW-1015">Disulfide bond</keyword>
<dbReference type="InterPro" id="IPR013766">
    <property type="entry name" value="Thioredoxin_domain"/>
</dbReference>
<evidence type="ECO:0000256" key="2">
    <source>
        <dbReference type="ARBA" id="ARBA00022748"/>
    </source>
</evidence>
<protein>
    <submittedName>
        <fullName evidence="6">TlpA family protein disulfide reductase</fullName>
    </submittedName>
</protein>
<evidence type="ECO:0000256" key="4">
    <source>
        <dbReference type="ARBA" id="ARBA00023284"/>
    </source>
</evidence>
<keyword evidence="2" id="KW-0201">Cytochrome c-type biogenesis</keyword>
<accession>A0A975NWR7</accession>
<dbReference type="GO" id="GO:0030313">
    <property type="term" value="C:cell envelope"/>
    <property type="evidence" value="ECO:0007669"/>
    <property type="project" value="UniProtKB-SubCell"/>
</dbReference>
<dbReference type="InterPro" id="IPR036249">
    <property type="entry name" value="Thioredoxin-like_sf"/>
</dbReference>
<feature type="domain" description="Thioredoxin" evidence="5">
    <location>
        <begin position="62"/>
        <end position="213"/>
    </location>
</feature>
<evidence type="ECO:0000259" key="5">
    <source>
        <dbReference type="PROSITE" id="PS51352"/>
    </source>
</evidence>
<comment type="subcellular location">
    <subcellularLocation>
        <location evidence="1">Cell envelope</location>
    </subcellularLocation>
</comment>
<evidence type="ECO:0000256" key="3">
    <source>
        <dbReference type="ARBA" id="ARBA00023157"/>
    </source>
</evidence>
<evidence type="ECO:0000313" key="7">
    <source>
        <dbReference type="Proteomes" id="UP000676951"/>
    </source>
</evidence>
<keyword evidence="7" id="KW-1185">Reference proteome</keyword>
<dbReference type="AlphaFoldDB" id="A0A975NWR7"/>
<name>A0A975NWR7_9BRAD</name>
<sequence>MNMRIGRPGDRTASPGEFGASRRKVLKGMLGTTLLVVAGAAAAAEDNSMPSFESGRYQFTTVRPQIEIPSIRLFGLNGKTTDLSSFRGRPMLLNFWATWCAACRIELPILDRLLGENRYPDLQIIAVSEDRGDRETVAQFVRANKIGNLPIYRDPNGYVAFSDRDNQKKAPFGLYGMPITYLITASGRVVGYMPGAADWTSDSASKLIEYLRHA</sequence>
<gene>
    <name evidence="6" type="ORF">KMZ93_19595</name>
</gene>
<dbReference type="InterPro" id="IPR000866">
    <property type="entry name" value="AhpC/TSA"/>
</dbReference>
<dbReference type="GO" id="GO:0015036">
    <property type="term" value="F:disulfide oxidoreductase activity"/>
    <property type="evidence" value="ECO:0007669"/>
    <property type="project" value="UniProtKB-ARBA"/>
</dbReference>
<dbReference type="PANTHER" id="PTHR42852:SF6">
    <property type="entry name" value="THIOL:DISULFIDE INTERCHANGE PROTEIN DSBE"/>
    <property type="match status" value="1"/>
</dbReference>
<dbReference type="EMBL" id="CP076136">
    <property type="protein sequence ID" value="QWG22166.1"/>
    <property type="molecule type" value="Genomic_DNA"/>
</dbReference>
<dbReference type="PROSITE" id="PS00194">
    <property type="entry name" value="THIOREDOXIN_1"/>
    <property type="match status" value="1"/>
</dbReference>
<dbReference type="InterPro" id="IPR006311">
    <property type="entry name" value="TAT_signal"/>
</dbReference>
<dbReference type="GO" id="GO:0017004">
    <property type="term" value="P:cytochrome complex assembly"/>
    <property type="evidence" value="ECO:0007669"/>
    <property type="project" value="UniProtKB-KW"/>
</dbReference>
<dbReference type="InterPro" id="IPR017937">
    <property type="entry name" value="Thioredoxin_CS"/>
</dbReference>
<dbReference type="PROSITE" id="PS51352">
    <property type="entry name" value="THIOREDOXIN_2"/>
    <property type="match status" value="1"/>
</dbReference>
<dbReference type="Pfam" id="PF00578">
    <property type="entry name" value="AhpC-TSA"/>
    <property type="match status" value="1"/>
</dbReference>
<dbReference type="PROSITE" id="PS51318">
    <property type="entry name" value="TAT"/>
    <property type="match status" value="1"/>
</dbReference>
<dbReference type="SUPFAM" id="SSF52833">
    <property type="entry name" value="Thioredoxin-like"/>
    <property type="match status" value="1"/>
</dbReference>
<dbReference type="Gene3D" id="3.40.30.10">
    <property type="entry name" value="Glutaredoxin"/>
    <property type="match status" value="1"/>
</dbReference>
<dbReference type="RefSeq" id="WP_215602935.1">
    <property type="nucleotide sequence ID" value="NZ_CP076136.1"/>
</dbReference>
<evidence type="ECO:0000256" key="1">
    <source>
        <dbReference type="ARBA" id="ARBA00004196"/>
    </source>
</evidence>
<evidence type="ECO:0000313" key="6">
    <source>
        <dbReference type="EMBL" id="QWG22166.1"/>
    </source>
</evidence>
<proteinExistence type="predicted"/>
<dbReference type="InterPro" id="IPR050553">
    <property type="entry name" value="Thioredoxin_ResA/DsbE_sf"/>
</dbReference>
<organism evidence="6 7">
    <name type="scientific">Bradyrhizobium sediminis</name>
    <dbReference type="NCBI Taxonomy" id="2840469"/>
    <lineage>
        <taxon>Bacteria</taxon>
        <taxon>Pseudomonadati</taxon>
        <taxon>Pseudomonadota</taxon>
        <taxon>Alphaproteobacteria</taxon>
        <taxon>Hyphomicrobiales</taxon>
        <taxon>Nitrobacteraceae</taxon>
        <taxon>Bradyrhizobium</taxon>
    </lineage>
</organism>